<dbReference type="EMBL" id="JAAMOB010000007">
    <property type="protein sequence ID" value="KAF4111675.1"/>
    <property type="molecule type" value="Genomic_DNA"/>
</dbReference>
<accession>A0A7J6CYB3</accession>
<reference evidence="3 4" key="1">
    <citation type="submission" date="2020-04" db="EMBL/GenBank/DDBJ databases">
        <title>Chromosome-level genome assembly of a cyprinid fish Onychostoma macrolepis by integration of Nanopore Sequencing, Bionano and Hi-C technology.</title>
        <authorList>
            <person name="Wang D."/>
        </authorList>
    </citation>
    <scope>NUCLEOTIDE SEQUENCE [LARGE SCALE GENOMIC DNA]</scope>
    <source>
        <strain evidence="3">SWU-2019</strain>
        <tissue evidence="3">Muscle</tissue>
    </source>
</reference>
<dbReference type="GO" id="GO:0006869">
    <property type="term" value="P:lipid transport"/>
    <property type="evidence" value="ECO:0007669"/>
    <property type="project" value="InterPro"/>
</dbReference>
<comment type="caution">
    <text evidence="3">The sequence shown here is derived from an EMBL/GenBank/DDBJ whole genome shotgun (WGS) entry which is preliminary data.</text>
</comment>
<dbReference type="GO" id="GO:0042157">
    <property type="term" value="P:lipoprotein metabolic process"/>
    <property type="evidence" value="ECO:0007669"/>
    <property type="project" value="InterPro"/>
</dbReference>
<feature type="region of interest" description="Disordered" evidence="2">
    <location>
        <begin position="796"/>
        <end position="841"/>
    </location>
</feature>
<feature type="compositionally biased region" description="Basic residues" evidence="2">
    <location>
        <begin position="721"/>
        <end position="736"/>
    </location>
</feature>
<feature type="compositionally biased region" description="Basic residues" evidence="2">
    <location>
        <begin position="457"/>
        <end position="471"/>
    </location>
</feature>
<feature type="region of interest" description="Disordered" evidence="2">
    <location>
        <begin position="565"/>
        <end position="596"/>
    </location>
</feature>
<comment type="similarity">
    <text evidence="1">Belongs to the apolipoprotein L family.</text>
</comment>
<feature type="region of interest" description="Disordered" evidence="2">
    <location>
        <begin position="443"/>
        <end position="490"/>
    </location>
</feature>
<feature type="compositionally biased region" description="Basic and acidic residues" evidence="2">
    <location>
        <begin position="565"/>
        <end position="576"/>
    </location>
</feature>
<gene>
    <name evidence="3" type="ORF">G5714_008706</name>
</gene>
<dbReference type="OrthoDB" id="6363454at2759"/>
<feature type="compositionally biased region" description="Polar residues" evidence="2">
    <location>
        <begin position="138"/>
        <end position="149"/>
    </location>
</feature>
<dbReference type="PANTHER" id="PTHR14096:SF64">
    <property type="match status" value="1"/>
</dbReference>
<dbReference type="GO" id="GO:0005576">
    <property type="term" value="C:extracellular region"/>
    <property type="evidence" value="ECO:0007669"/>
    <property type="project" value="InterPro"/>
</dbReference>
<dbReference type="InterPro" id="IPR008405">
    <property type="entry name" value="ApoL"/>
</dbReference>
<dbReference type="Proteomes" id="UP000579812">
    <property type="component" value="Unassembled WGS sequence"/>
</dbReference>
<feature type="region of interest" description="Disordered" evidence="2">
    <location>
        <begin position="714"/>
        <end position="781"/>
    </location>
</feature>
<dbReference type="GO" id="GO:0016020">
    <property type="term" value="C:membrane"/>
    <property type="evidence" value="ECO:0007669"/>
    <property type="project" value="TreeGrafter"/>
</dbReference>
<keyword evidence="4" id="KW-1185">Reference proteome</keyword>
<protein>
    <submittedName>
        <fullName evidence="3">Uncharacterized protein</fullName>
    </submittedName>
</protein>
<feature type="region of interest" description="Disordered" evidence="2">
    <location>
        <begin position="505"/>
        <end position="548"/>
    </location>
</feature>
<sequence>MDGDSLFGVSGLIMENGISSTSWNPFYSNPQSAVNADRDAINTIRENHAFQDYGVKTVGEENNVLPNVKSLTKSNGIHQTPEFPDDPFPAPDWVLFPTPEFYKDDTPNGFQTSSASGVWGEETDIFQPFKEKADPDVTRSSSANQNSESCLPANQRDPLLDFVLSRQKKFQATPSPASSSDPSNVFQETSTKTNGFFETSSLSTSSLFVSNSSPASDDIFKTFSSTAGATISDIEAFDPLFNPQNEVQSKQKSNDLLFTRQDTKHDIGISHDALQNGVVQETTPSTNISNEDLMFRRRPPKAAPRSKALRSLHQPAALSQITPTETESDLQVYEDVLLIGQERCVEDWPEHSPELSSEWKPAGKIRLRRDSMRIADASNGGGDGTVKKNGKQTLGRKLRHSLLIRRSSKDKIGDEVKSSETNTNSLNRASKLFDGTDEFFAPEEDEEHNEAAEYKPKKSKPKFITHRRGSKVKSAEASAKVPPDYKDDLTSSWKHADLMALGEKKAEDVDCKPKQKFKPPVPRRPSKDMSAVGLKSMNGPPLMEAKSFSKDPFLEGDVDLGAAVHDSHQITDLDTHLDDDERNTEETDGQQKPRKKVRVKFVPHRGFVIGLSRDSDDSELKRACGFTPHPDLKDDEGFDDLKGAFGYKAHEMKEDAILTTEAGRSYSPNNIQSSYSNGFMGPPSWDSKASDLETDLHKASDLFTPSDSYENHLEMTDCRPKKSSKFKVPRIHRRHSKSIEDPEIKPSKDQDASEMNKPPLLKVPPLSHRDSKSFEDDEFPQKGADLFKAGDVELAEDASWEEYTPDNKPQKPKETDTHHRGSKTKDMKEFPEEFLDPPGATSGDFYLSDAAKAEWMSAQMDMRRLTVQEEEQQQEEEDDEGDTDSLMEWWNTVEFWDEMPANETISSKEEETISFKAVADKVHRGLRVYLKLFMERAELLYQHVLILYGIADDLSNFHHRAKIANITGGTTSAVGGAAAIAGLALVPVTFGVSIIISAIGLGVATAGGITAASASISDTINNMHDRKKIELIIMDYEAQLVEMQRCLQFIIEGLCRLRSHPLLRRNNYYTGDWEVRRALQTISLVSDPVDRAEEIINHTLAKLASLQKGIDKYFTKDSKEVKKGCKKEVTAEVRTLAKQLHEGLAELNSIREQLLDASGNI</sequence>
<feature type="compositionally biased region" description="Basic and acidic residues" evidence="2">
    <location>
        <begin position="808"/>
        <end position="831"/>
    </location>
</feature>
<dbReference type="GO" id="GO:0008289">
    <property type="term" value="F:lipid binding"/>
    <property type="evidence" value="ECO:0007669"/>
    <property type="project" value="InterPro"/>
</dbReference>
<evidence type="ECO:0000313" key="3">
    <source>
        <dbReference type="EMBL" id="KAF4111675.1"/>
    </source>
</evidence>
<name>A0A7J6CYB3_9TELE</name>
<feature type="compositionally biased region" description="Basic and acidic residues" evidence="2">
    <location>
        <begin position="737"/>
        <end position="751"/>
    </location>
</feature>
<dbReference type="Pfam" id="PF05461">
    <property type="entry name" value="ApoL"/>
    <property type="match status" value="1"/>
</dbReference>
<proteinExistence type="inferred from homology"/>
<dbReference type="AlphaFoldDB" id="A0A7J6CYB3"/>
<organism evidence="3 4">
    <name type="scientific">Onychostoma macrolepis</name>
    <dbReference type="NCBI Taxonomy" id="369639"/>
    <lineage>
        <taxon>Eukaryota</taxon>
        <taxon>Metazoa</taxon>
        <taxon>Chordata</taxon>
        <taxon>Craniata</taxon>
        <taxon>Vertebrata</taxon>
        <taxon>Euteleostomi</taxon>
        <taxon>Actinopterygii</taxon>
        <taxon>Neopterygii</taxon>
        <taxon>Teleostei</taxon>
        <taxon>Ostariophysi</taxon>
        <taxon>Cypriniformes</taxon>
        <taxon>Cyprinidae</taxon>
        <taxon>Acrossocheilinae</taxon>
        <taxon>Onychostoma</taxon>
    </lineage>
</organism>
<evidence type="ECO:0000256" key="1">
    <source>
        <dbReference type="ARBA" id="ARBA00010090"/>
    </source>
</evidence>
<evidence type="ECO:0000313" key="4">
    <source>
        <dbReference type="Proteomes" id="UP000579812"/>
    </source>
</evidence>
<dbReference type="PANTHER" id="PTHR14096">
    <property type="entry name" value="APOLIPOPROTEIN L"/>
    <property type="match status" value="1"/>
</dbReference>
<feature type="region of interest" description="Disordered" evidence="2">
    <location>
        <begin position="132"/>
        <end position="153"/>
    </location>
</feature>
<evidence type="ECO:0000256" key="2">
    <source>
        <dbReference type="SAM" id="MobiDB-lite"/>
    </source>
</evidence>
<feature type="compositionally biased region" description="Acidic residues" evidence="2">
    <location>
        <begin position="577"/>
        <end position="588"/>
    </location>
</feature>